<organism evidence="2 3">
    <name type="scientific">Candidatus Falkowbacteria bacterium CG10_big_fil_rev_8_21_14_0_10_38_22</name>
    <dbReference type="NCBI Taxonomy" id="1974564"/>
    <lineage>
        <taxon>Bacteria</taxon>
        <taxon>Candidatus Falkowiibacteriota</taxon>
    </lineage>
</organism>
<dbReference type="PANTHER" id="PTHR43449:SF1">
    <property type="entry name" value="POLYMERASE BETA NUCLEOTIDYLTRANSFERASE DOMAIN-CONTAINING PROTEIN"/>
    <property type="match status" value="1"/>
</dbReference>
<evidence type="ECO:0000259" key="1">
    <source>
        <dbReference type="Pfam" id="PF01909"/>
    </source>
</evidence>
<sequence>MAKKRIPKQVEKKIKEYVDILKADNLPIKKVILYGSYAKGRQHKWSDIDVCIISPKFKDPFKALQYLSLKTIFDMKYTIEPVGFSPRAFQDKYDSFIYEIKTTGIEISV</sequence>
<dbReference type="SUPFAM" id="SSF81301">
    <property type="entry name" value="Nucleotidyltransferase"/>
    <property type="match status" value="1"/>
</dbReference>
<evidence type="ECO:0000313" key="3">
    <source>
        <dbReference type="Proteomes" id="UP000228964"/>
    </source>
</evidence>
<dbReference type="Gene3D" id="3.30.460.10">
    <property type="entry name" value="Beta Polymerase, domain 2"/>
    <property type="match status" value="1"/>
</dbReference>
<dbReference type="EMBL" id="PFAO01000071">
    <property type="protein sequence ID" value="PIT94702.1"/>
    <property type="molecule type" value="Genomic_DNA"/>
</dbReference>
<keyword evidence="2" id="KW-0808">Transferase</keyword>
<dbReference type="CDD" id="cd05403">
    <property type="entry name" value="NT_KNTase_like"/>
    <property type="match status" value="1"/>
</dbReference>
<dbReference type="GO" id="GO:0016779">
    <property type="term" value="F:nucleotidyltransferase activity"/>
    <property type="evidence" value="ECO:0007669"/>
    <property type="project" value="InterPro"/>
</dbReference>
<accession>A0A2M6WPK3</accession>
<dbReference type="PANTHER" id="PTHR43449">
    <property type="entry name" value="NUCLEOTIDYLTRANSFERASE"/>
    <property type="match status" value="1"/>
</dbReference>
<name>A0A2M6WPK3_9BACT</name>
<comment type="caution">
    <text evidence="2">The sequence shown here is derived from an EMBL/GenBank/DDBJ whole genome shotgun (WGS) entry which is preliminary data.</text>
</comment>
<dbReference type="AlphaFoldDB" id="A0A2M6WPK3"/>
<proteinExistence type="predicted"/>
<dbReference type="InterPro" id="IPR002934">
    <property type="entry name" value="Polymerase_NTP_transf_dom"/>
</dbReference>
<evidence type="ECO:0000313" key="2">
    <source>
        <dbReference type="EMBL" id="PIT94702.1"/>
    </source>
</evidence>
<gene>
    <name evidence="2" type="ORF">COT96_02845</name>
</gene>
<dbReference type="Pfam" id="PF01909">
    <property type="entry name" value="NTP_transf_2"/>
    <property type="match status" value="1"/>
</dbReference>
<protein>
    <submittedName>
        <fullName evidence="2">Nucleotidyltransferase</fullName>
    </submittedName>
</protein>
<dbReference type="Proteomes" id="UP000228964">
    <property type="component" value="Unassembled WGS sequence"/>
</dbReference>
<reference evidence="3" key="1">
    <citation type="submission" date="2017-09" db="EMBL/GenBank/DDBJ databases">
        <title>Depth-based differentiation of microbial function through sediment-hosted aquifers and enrichment of novel symbionts in the deep terrestrial subsurface.</title>
        <authorList>
            <person name="Probst A.J."/>
            <person name="Ladd B."/>
            <person name="Jarett J.K."/>
            <person name="Geller-Mcgrath D.E."/>
            <person name="Sieber C.M.K."/>
            <person name="Emerson J.B."/>
            <person name="Anantharaman K."/>
            <person name="Thomas B.C."/>
            <person name="Malmstrom R."/>
            <person name="Stieglmeier M."/>
            <person name="Klingl A."/>
            <person name="Woyke T."/>
            <person name="Ryan C.M."/>
            <person name="Banfield J.F."/>
        </authorList>
    </citation>
    <scope>NUCLEOTIDE SEQUENCE [LARGE SCALE GENOMIC DNA]</scope>
</reference>
<feature type="domain" description="Polymerase nucleotidyl transferase" evidence="1">
    <location>
        <begin position="14"/>
        <end position="65"/>
    </location>
</feature>
<dbReference type="InterPro" id="IPR043519">
    <property type="entry name" value="NT_sf"/>
</dbReference>